<dbReference type="InterPro" id="IPR013103">
    <property type="entry name" value="RVT_2"/>
</dbReference>
<evidence type="ECO:0000313" key="2">
    <source>
        <dbReference type="EMBL" id="GEY04437.1"/>
    </source>
</evidence>
<dbReference type="PANTHER" id="PTHR11439">
    <property type="entry name" value="GAG-POL-RELATED RETROTRANSPOSON"/>
    <property type="match status" value="1"/>
</dbReference>
<dbReference type="PANTHER" id="PTHR11439:SF509">
    <property type="entry name" value="RNA-DIRECTED DNA POLYMERASE"/>
    <property type="match status" value="1"/>
</dbReference>
<gene>
    <name evidence="2" type="ORF">Tci_376411</name>
</gene>
<evidence type="ECO:0000259" key="1">
    <source>
        <dbReference type="Pfam" id="PF07727"/>
    </source>
</evidence>
<accession>A0A699HLI5</accession>
<feature type="domain" description="Reverse transcriptase Ty1/copia-type" evidence="1">
    <location>
        <begin position="43"/>
        <end position="119"/>
    </location>
</feature>
<protein>
    <recommendedName>
        <fullName evidence="1">Reverse transcriptase Ty1/copia-type domain-containing protein</fullName>
    </recommendedName>
</protein>
<organism evidence="2">
    <name type="scientific">Tanacetum cinerariifolium</name>
    <name type="common">Dalmatian daisy</name>
    <name type="synonym">Chrysanthemum cinerariifolium</name>
    <dbReference type="NCBI Taxonomy" id="118510"/>
    <lineage>
        <taxon>Eukaryota</taxon>
        <taxon>Viridiplantae</taxon>
        <taxon>Streptophyta</taxon>
        <taxon>Embryophyta</taxon>
        <taxon>Tracheophyta</taxon>
        <taxon>Spermatophyta</taxon>
        <taxon>Magnoliopsida</taxon>
        <taxon>eudicotyledons</taxon>
        <taxon>Gunneridae</taxon>
        <taxon>Pentapetalae</taxon>
        <taxon>asterids</taxon>
        <taxon>campanulids</taxon>
        <taxon>Asterales</taxon>
        <taxon>Asteraceae</taxon>
        <taxon>Asteroideae</taxon>
        <taxon>Anthemideae</taxon>
        <taxon>Anthemidinae</taxon>
        <taxon>Tanacetum</taxon>
    </lineage>
</organism>
<reference evidence="2" key="1">
    <citation type="journal article" date="2019" name="Sci. Rep.">
        <title>Draft genome of Tanacetum cinerariifolium, the natural source of mosquito coil.</title>
        <authorList>
            <person name="Yamashiro T."/>
            <person name="Shiraishi A."/>
            <person name="Satake H."/>
            <person name="Nakayama K."/>
        </authorList>
    </citation>
    <scope>NUCLEOTIDE SEQUENCE</scope>
</reference>
<comment type="caution">
    <text evidence="2">The sequence shown here is derived from an EMBL/GenBank/DDBJ whole genome shotgun (WGS) entry which is preliminary data.</text>
</comment>
<dbReference type="Pfam" id="PF07727">
    <property type="entry name" value="RVT_2"/>
    <property type="match status" value="1"/>
</dbReference>
<name>A0A699HLI5_TANCI</name>
<dbReference type="AlphaFoldDB" id="A0A699HLI5"/>
<dbReference type="CDD" id="cd09272">
    <property type="entry name" value="RNase_HI_RT_Ty1"/>
    <property type="match status" value="1"/>
</dbReference>
<sequence>MFNEYFNPPLSVISPIQVAATPRAVDLADSHVSTSIYQDAPSTIAKGIQQEEGIDFEESFASVAIIEAIRIFIANAATKNMTINQMDVKMDFLNGELREVVYVYQPEGFADLDKPNHVYSDTVNTPIADKSKLDEDLQGKRVNPTYYRGMTGSKMYLTSSRPDLVFAVCMCAQYQAKPTKKHLHAVKRIFRYLKGTIDMGLWYSNDSCITLTVYTDVDHAGCQYTRQSTSGSAQFLGDKLVNWSSKMKKSTAISNIEAEYIALSGCYIFTKALPQERFNFWVEKLGMKCMSPETLKSLAEEEDRTMTSTAAQQVALNNALVAPENRDFQIKSLIHLFQMKKLSLSSRNLGKKQMRDSPAYKTYLAFATGDVTPKKVKKFKKLASPSKKKALVAVEEPIEKPIKKPAARIQSIAVKIRGTPGVYVLKKKAPTKAERCKGIELLFEAASLEENQLKKAIKRSK</sequence>
<proteinExistence type="predicted"/>
<dbReference type="EMBL" id="BKCJ010147741">
    <property type="protein sequence ID" value="GEY04437.1"/>
    <property type="molecule type" value="Genomic_DNA"/>
</dbReference>